<dbReference type="RefSeq" id="WP_308702743.1">
    <property type="nucleotide sequence ID" value="NZ_JAVCWF010000001.1"/>
</dbReference>
<proteinExistence type="inferred from homology"/>
<protein>
    <submittedName>
        <fullName evidence="10">Sugar transferase</fullName>
        <ecNumber evidence="10">2.7.8.-</ecNumber>
    </submittedName>
</protein>
<evidence type="ECO:0000256" key="2">
    <source>
        <dbReference type="ARBA" id="ARBA00006464"/>
    </source>
</evidence>
<keyword evidence="11" id="KW-1185">Reference proteome</keyword>
<evidence type="ECO:0000256" key="7">
    <source>
        <dbReference type="ARBA" id="ARBA00023136"/>
    </source>
</evidence>
<evidence type="ECO:0000256" key="3">
    <source>
        <dbReference type="ARBA" id="ARBA00022475"/>
    </source>
</evidence>
<comment type="similarity">
    <text evidence="2">Belongs to the bacterial sugar transferase family.</text>
</comment>
<evidence type="ECO:0000313" key="11">
    <source>
        <dbReference type="Proteomes" id="UP001227831"/>
    </source>
</evidence>
<dbReference type="EC" id="2.7.8.-" evidence="10"/>
<dbReference type="Pfam" id="PF02397">
    <property type="entry name" value="Bac_transf"/>
    <property type="match status" value="1"/>
</dbReference>
<keyword evidence="6 8" id="KW-1133">Transmembrane helix</keyword>
<keyword evidence="7 8" id="KW-0472">Membrane</keyword>
<evidence type="ECO:0000256" key="8">
    <source>
        <dbReference type="SAM" id="Phobius"/>
    </source>
</evidence>
<comment type="caution">
    <text evidence="10">The sequence shown here is derived from an EMBL/GenBank/DDBJ whole genome shotgun (WGS) entry which is preliminary data.</text>
</comment>
<evidence type="ECO:0000313" key="10">
    <source>
        <dbReference type="EMBL" id="MDQ7936960.1"/>
    </source>
</evidence>
<dbReference type="PANTHER" id="PTHR30576">
    <property type="entry name" value="COLANIC BIOSYNTHESIS UDP-GLUCOSE LIPID CARRIER TRANSFERASE"/>
    <property type="match status" value="1"/>
</dbReference>
<reference evidence="10 11" key="1">
    <citation type="journal article" date="2023" name="Int. J. Syst. Evol. Microbiol.">
        <title>Lactiplantibacillus brownii sp. nov., a novel psychrotolerant species isolated from sauerkraut.</title>
        <authorList>
            <person name="Heng Y.C."/>
            <person name="Silvaraju S."/>
            <person name="Lee J.K.Y."/>
            <person name="Kittelmann S."/>
        </authorList>
    </citation>
    <scope>NUCLEOTIDE SEQUENCE [LARGE SCALE GENOMIC DNA]</scope>
    <source>
        <strain evidence="10 11">WILCCON 0030</strain>
    </source>
</reference>
<feature type="transmembrane region" description="Helical" evidence="8">
    <location>
        <begin position="12"/>
        <end position="34"/>
    </location>
</feature>
<keyword evidence="4 10" id="KW-0808">Transferase</keyword>
<dbReference type="Proteomes" id="UP001227831">
    <property type="component" value="Unassembled WGS sequence"/>
</dbReference>
<evidence type="ECO:0000256" key="6">
    <source>
        <dbReference type="ARBA" id="ARBA00022989"/>
    </source>
</evidence>
<feature type="domain" description="Bacterial sugar transferase" evidence="9">
    <location>
        <begin position="6"/>
        <end position="197"/>
    </location>
</feature>
<accession>A0ABU1A8J5</accession>
<keyword evidence="3" id="KW-1003">Cell membrane</keyword>
<dbReference type="PANTHER" id="PTHR30576:SF4">
    <property type="entry name" value="UNDECAPRENYL-PHOSPHATE GALACTOSE PHOSPHOTRANSFERASE"/>
    <property type="match status" value="1"/>
</dbReference>
<dbReference type="InterPro" id="IPR003362">
    <property type="entry name" value="Bact_transf"/>
</dbReference>
<organism evidence="10 11">
    <name type="scientific">Lactiplantibacillus brownii</name>
    <dbReference type="NCBI Taxonomy" id="3069269"/>
    <lineage>
        <taxon>Bacteria</taxon>
        <taxon>Bacillati</taxon>
        <taxon>Bacillota</taxon>
        <taxon>Bacilli</taxon>
        <taxon>Lactobacillales</taxon>
        <taxon>Lactobacillaceae</taxon>
        <taxon>Lactiplantibacillus</taxon>
    </lineage>
</organism>
<evidence type="ECO:0000256" key="4">
    <source>
        <dbReference type="ARBA" id="ARBA00022679"/>
    </source>
</evidence>
<comment type="subcellular location">
    <subcellularLocation>
        <location evidence="1">Cell membrane</location>
    </subcellularLocation>
</comment>
<keyword evidence="5 8" id="KW-0812">Transmembrane</keyword>
<sequence length="203" mass="23105">MYANVKRFFDIIVSILALVCFSPFFLIVFVLDLFGDNRGPLLYAQVRVGKNHKKFKILKFRSMIVDADKKLAADPELFAKYVANNYKLPSGEDPRVTKLGAFLRKTSLDEIPQFLNILSGEMTLIGPRPVVEPELKEYGNEVDLLLSVKPGAMGYWQANGRSNIGYPERCNLELYYVKNASLGFDLRILFKNIYSIFRSEGAF</sequence>
<evidence type="ECO:0000256" key="5">
    <source>
        <dbReference type="ARBA" id="ARBA00022692"/>
    </source>
</evidence>
<name>A0ABU1A8J5_9LACO</name>
<dbReference type="EMBL" id="JAVCWF010000001">
    <property type="protein sequence ID" value="MDQ7936960.1"/>
    <property type="molecule type" value="Genomic_DNA"/>
</dbReference>
<evidence type="ECO:0000259" key="9">
    <source>
        <dbReference type="Pfam" id="PF02397"/>
    </source>
</evidence>
<gene>
    <name evidence="10" type="ORF">RA086_04795</name>
</gene>
<dbReference type="GO" id="GO:0016740">
    <property type="term" value="F:transferase activity"/>
    <property type="evidence" value="ECO:0007669"/>
    <property type="project" value="UniProtKB-KW"/>
</dbReference>
<evidence type="ECO:0000256" key="1">
    <source>
        <dbReference type="ARBA" id="ARBA00004236"/>
    </source>
</evidence>